<dbReference type="InterPro" id="IPR040390">
    <property type="entry name" value="TIFY/JAZ"/>
</dbReference>
<evidence type="ECO:0000259" key="4">
    <source>
        <dbReference type="PROSITE" id="PS51320"/>
    </source>
</evidence>
<feature type="region of interest" description="Disordered" evidence="3">
    <location>
        <begin position="12"/>
        <end position="40"/>
    </location>
</feature>
<feature type="compositionally biased region" description="Low complexity" evidence="3">
    <location>
        <begin position="68"/>
        <end position="78"/>
    </location>
</feature>
<feature type="region of interest" description="Disordered" evidence="3">
    <location>
        <begin position="272"/>
        <end position="311"/>
    </location>
</feature>
<evidence type="ECO:0000256" key="2">
    <source>
        <dbReference type="RuleBase" id="RU369065"/>
    </source>
</evidence>
<sequence>MAVVMTMVQQSKNNNANSGHSNSVNVNNSTATSQQQQKQEVKAMFHDFLGMKTTTDSPVVLAPKYKDGSPSASASLGASSGGGRGPLSSTSDLASERQAGNHLEGIPYYGPRSDISGPEISNRLAGSKRSNSDSAFTGPRDGVPQRVHDSIESVHLMKMLKNGGGVEWSRRSNDDEVFYGMQSKRPSSASLSLQPSAGNRLDANVSKWERSIPMGVGAYPTCGGQFVPFTHQVPTNRFRDTNVGPSVISQSAADEGSRTGIKGPGILSSINAGGGISEKNSSGGLSSGGKPKIGIHISKPESSTPASQKGLTSASRQMTIFYGGQAHVFDDVHPNKADVIMALAGSNGGSWSTTYSPKPTARQGSESFMTSSEYEGAVAANTPFPREFHGRTFVTGNATHAVGSGDRISTPAGGHHGSGIIIAKETRNLVQAREPSNEDK</sequence>
<organism evidence="5 6">
    <name type="scientific">Populus euphratica</name>
    <name type="common">Euphrates poplar</name>
    <dbReference type="NCBI Taxonomy" id="75702"/>
    <lineage>
        <taxon>Eukaryota</taxon>
        <taxon>Viridiplantae</taxon>
        <taxon>Streptophyta</taxon>
        <taxon>Embryophyta</taxon>
        <taxon>Tracheophyta</taxon>
        <taxon>Spermatophyta</taxon>
        <taxon>Magnoliopsida</taxon>
        <taxon>eudicotyledons</taxon>
        <taxon>Gunneridae</taxon>
        <taxon>Pentapetalae</taxon>
        <taxon>rosids</taxon>
        <taxon>fabids</taxon>
        <taxon>Malpighiales</taxon>
        <taxon>Salicaceae</taxon>
        <taxon>Saliceae</taxon>
        <taxon>Populus</taxon>
    </lineage>
</organism>
<dbReference type="PANTHER" id="PTHR33077:SF8">
    <property type="entry name" value="PROTEIN TIFY 8"/>
    <property type="match status" value="1"/>
</dbReference>
<dbReference type="GO" id="GO:0009611">
    <property type="term" value="P:response to wounding"/>
    <property type="evidence" value="ECO:0007669"/>
    <property type="project" value="UniProtKB-UniRule"/>
</dbReference>
<dbReference type="GO" id="GO:2000022">
    <property type="term" value="P:regulation of jasmonic acid mediated signaling pathway"/>
    <property type="evidence" value="ECO:0007669"/>
    <property type="project" value="UniProtKB-UniRule"/>
</dbReference>
<dbReference type="PROSITE" id="PS51320">
    <property type="entry name" value="TIFY"/>
    <property type="match status" value="1"/>
</dbReference>
<evidence type="ECO:0000256" key="3">
    <source>
        <dbReference type="SAM" id="MobiDB-lite"/>
    </source>
</evidence>
<dbReference type="AlphaFoldDB" id="A0AAJ6UBL1"/>
<feature type="compositionally biased region" description="Low complexity" evidence="3">
    <location>
        <begin position="12"/>
        <end position="33"/>
    </location>
</feature>
<dbReference type="PANTHER" id="PTHR33077">
    <property type="entry name" value="PROTEIN TIFY 4A-RELATED-RELATED"/>
    <property type="match status" value="1"/>
</dbReference>
<feature type="region of interest" description="Disordered" evidence="3">
    <location>
        <begin position="61"/>
        <end position="146"/>
    </location>
</feature>
<feature type="compositionally biased region" description="Polar residues" evidence="3">
    <location>
        <begin position="300"/>
        <end position="311"/>
    </location>
</feature>
<dbReference type="KEGG" id="peu:105127096"/>
<accession>A0AAJ6UBL1</accession>
<dbReference type="GO" id="GO:0031347">
    <property type="term" value="P:regulation of defense response"/>
    <property type="evidence" value="ECO:0007669"/>
    <property type="project" value="UniProtKB-UniRule"/>
</dbReference>
<protein>
    <recommendedName>
        <fullName evidence="2">Protein TIFY</fullName>
    </recommendedName>
    <alternativeName>
        <fullName evidence="2">Jasmonate ZIM domain-containing protein</fullName>
    </alternativeName>
</protein>
<dbReference type="InterPro" id="IPR010399">
    <property type="entry name" value="Tify_dom"/>
</dbReference>
<keyword evidence="2" id="KW-0539">Nucleus</keyword>
<comment type="similarity">
    <text evidence="1 2">Belongs to the TIFY/JAZ family.</text>
</comment>
<dbReference type="Proteomes" id="UP000694918">
    <property type="component" value="Unplaced"/>
</dbReference>
<comment type="domain">
    <text evidence="2">The jas domain is required for interaction with COI1.</text>
</comment>
<gene>
    <name evidence="6" type="primary">LOC105127096</name>
</gene>
<dbReference type="GO" id="GO:0005634">
    <property type="term" value="C:nucleus"/>
    <property type="evidence" value="ECO:0007669"/>
    <property type="project" value="UniProtKB-SubCell"/>
</dbReference>
<dbReference type="Pfam" id="PF06200">
    <property type="entry name" value="tify"/>
    <property type="match status" value="1"/>
</dbReference>
<dbReference type="SMART" id="SM00979">
    <property type="entry name" value="TIFY"/>
    <property type="match status" value="1"/>
</dbReference>
<keyword evidence="5" id="KW-1185">Reference proteome</keyword>
<reference evidence="6" key="1">
    <citation type="submission" date="2025-08" db="UniProtKB">
        <authorList>
            <consortium name="RefSeq"/>
        </authorList>
    </citation>
    <scope>IDENTIFICATION</scope>
</reference>
<evidence type="ECO:0000313" key="5">
    <source>
        <dbReference type="Proteomes" id="UP000694918"/>
    </source>
</evidence>
<feature type="compositionally biased region" description="Low complexity" evidence="3">
    <location>
        <begin position="277"/>
        <end position="295"/>
    </location>
</feature>
<feature type="domain" description="Tify" evidence="4">
    <location>
        <begin position="311"/>
        <end position="346"/>
    </location>
</feature>
<proteinExistence type="inferred from homology"/>
<comment type="function">
    <text evidence="2">Repressor of jasmonate responses.</text>
</comment>
<evidence type="ECO:0000313" key="6">
    <source>
        <dbReference type="RefSeq" id="XP_011026518.1"/>
    </source>
</evidence>
<comment type="subcellular location">
    <subcellularLocation>
        <location evidence="2">Nucleus</location>
    </subcellularLocation>
</comment>
<name>A0AAJ6UBL1_POPEU</name>
<keyword evidence="2" id="KW-1184">Jasmonic acid signaling pathway</keyword>
<evidence type="ECO:0000256" key="1">
    <source>
        <dbReference type="ARBA" id="ARBA00008614"/>
    </source>
</evidence>
<dbReference type="RefSeq" id="XP_011026518.1">
    <property type="nucleotide sequence ID" value="XM_011028216.1"/>
</dbReference>
<dbReference type="GeneID" id="105127096"/>